<accession>A0A0E9QJ46</accession>
<keyword evidence="1" id="KW-0472">Membrane</keyword>
<evidence type="ECO:0000313" key="2">
    <source>
        <dbReference type="EMBL" id="JAH16906.1"/>
    </source>
</evidence>
<proteinExistence type="predicted"/>
<dbReference type="EMBL" id="GBXM01063747">
    <property type="protein sequence ID" value="JAH44830.1"/>
    <property type="molecule type" value="Transcribed_RNA"/>
</dbReference>
<name>A0A0E9QJ46_ANGAN</name>
<keyword evidence="1" id="KW-1133">Transmembrane helix</keyword>
<feature type="transmembrane region" description="Helical" evidence="1">
    <location>
        <begin position="12"/>
        <end position="29"/>
    </location>
</feature>
<dbReference type="EMBL" id="GBXM01091671">
    <property type="protein sequence ID" value="JAH16906.1"/>
    <property type="molecule type" value="Transcribed_RNA"/>
</dbReference>
<evidence type="ECO:0000256" key="1">
    <source>
        <dbReference type="SAM" id="Phobius"/>
    </source>
</evidence>
<protein>
    <submittedName>
        <fullName evidence="2">Uncharacterized protein</fullName>
    </submittedName>
</protein>
<sequence length="34" mass="3717">MVLCISIHLPGGSWAVYAPFIAVVGLWISRRSLC</sequence>
<organism evidence="2">
    <name type="scientific">Anguilla anguilla</name>
    <name type="common">European freshwater eel</name>
    <name type="synonym">Muraena anguilla</name>
    <dbReference type="NCBI Taxonomy" id="7936"/>
    <lineage>
        <taxon>Eukaryota</taxon>
        <taxon>Metazoa</taxon>
        <taxon>Chordata</taxon>
        <taxon>Craniata</taxon>
        <taxon>Vertebrata</taxon>
        <taxon>Euteleostomi</taxon>
        <taxon>Actinopterygii</taxon>
        <taxon>Neopterygii</taxon>
        <taxon>Teleostei</taxon>
        <taxon>Anguilliformes</taxon>
        <taxon>Anguillidae</taxon>
        <taxon>Anguilla</taxon>
    </lineage>
</organism>
<reference evidence="2" key="1">
    <citation type="submission" date="2014-11" db="EMBL/GenBank/DDBJ databases">
        <authorList>
            <person name="Amaro Gonzalez C."/>
        </authorList>
    </citation>
    <scope>NUCLEOTIDE SEQUENCE</scope>
</reference>
<reference evidence="2" key="2">
    <citation type="journal article" date="2015" name="Fish Shellfish Immunol.">
        <title>Early steps in the European eel (Anguilla anguilla)-Vibrio vulnificus interaction in the gills: Role of the RtxA13 toxin.</title>
        <authorList>
            <person name="Callol A."/>
            <person name="Pajuelo D."/>
            <person name="Ebbesson L."/>
            <person name="Teles M."/>
            <person name="MacKenzie S."/>
            <person name="Amaro C."/>
        </authorList>
    </citation>
    <scope>NUCLEOTIDE SEQUENCE</scope>
</reference>
<dbReference type="AlphaFoldDB" id="A0A0E9QJ46"/>
<keyword evidence="1" id="KW-0812">Transmembrane</keyword>